<dbReference type="GO" id="GO:0006364">
    <property type="term" value="P:rRNA processing"/>
    <property type="evidence" value="ECO:0007669"/>
    <property type="project" value="UniProtKB-UniRule"/>
</dbReference>
<keyword evidence="11" id="KW-0699">rRNA-binding</keyword>
<comment type="cofactor">
    <cofactor evidence="11">
        <name>Mg(2+)</name>
        <dbReference type="ChEBI" id="CHEBI:18420"/>
    </cofactor>
</comment>
<evidence type="ECO:0000313" key="14">
    <source>
        <dbReference type="EMBL" id="GCE25709.1"/>
    </source>
</evidence>
<dbReference type="PANTHER" id="PTHR14950">
    <property type="entry name" value="DICER-RELATED"/>
    <property type="match status" value="1"/>
</dbReference>
<evidence type="ECO:0000256" key="8">
    <source>
        <dbReference type="ARBA" id="ARBA00022801"/>
    </source>
</evidence>
<dbReference type="GO" id="GO:0019843">
    <property type="term" value="F:rRNA binding"/>
    <property type="evidence" value="ECO:0007669"/>
    <property type="project" value="UniProtKB-KW"/>
</dbReference>
<comment type="similarity">
    <text evidence="2">Belongs to the ribonuclease III family.</text>
</comment>
<organism evidence="14 15">
    <name type="scientific">Dictyobacter alpinus</name>
    <dbReference type="NCBI Taxonomy" id="2014873"/>
    <lineage>
        <taxon>Bacteria</taxon>
        <taxon>Bacillati</taxon>
        <taxon>Chloroflexota</taxon>
        <taxon>Ktedonobacteria</taxon>
        <taxon>Ktedonobacterales</taxon>
        <taxon>Dictyobacteraceae</taxon>
        <taxon>Dictyobacter</taxon>
    </lineage>
</organism>
<evidence type="ECO:0000256" key="5">
    <source>
        <dbReference type="ARBA" id="ARBA00022722"/>
    </source>
</evidence>
<evidence type="ECO:0000256" key="1">
    <source>
        <dbReference type="ARBA" id="ARBA00000109"/>
    </source>
</evidence>
<keyword evidence="7 11" id="KW-0255">Endonuclease</keyword>
<evidence type="ECO:0000259" key="13">
    <source>
        <dbReference type="PROSITE" id="PS50142"/>
    </source>
</evidence>
<evidence type="ECO:0000256" key="6">
    <source>
        <dbReference type="ARBA" id="ARBA00022723"/>
    </source>
</evidence>
<keyword evidence="8 11" id="KW-0378">Hydrolase</keyword>
<reference evidence="15" key="1">
    <citation type="submission" date="2018-12" db="EMBL/GenBank/DDBJ databases">
        <title>Tengunoibacter tsumagoiensis gen. nov., sp. nov., Dictyobacter kobayashii sp. nov., D. alpinus sp. nov., and D. joshuensis sp. nov. and description of Dictyobacteraceae fam. nov. within the order Ktedonobacterales isolated from Tengu-no-mugimeshi.</title>
        <authorList>
            <person name="Wang C.M."/>
            <person name="Zheng Y."/>
            <person name="Sakai Y."/>
            <person name="Toyoda A."/>
            <person name="Minakuchi Y."/>
            <person name="Abe K."/>
            <person name="Yokota A."/>
            <person name="Yabe S."/>
        </authorList>
    </citation>
    <scope>NUCLEOTIDE SEQUENCE [LARGE SCALE GENOMIC DNA]</scope>
    <source>
        <strain evidence="15">Uno16</strain>
    </source>
</reference>
<keyword evidence="3 11" id="KW-0698">rRNA processing</keyword>
<evidence type="ECO:0000256" key="3">
    <source>
        <dbReference type="ARBA" id="ARBA00022552"/>
    </source>
</evidence>
<evidence type="ECO:0000256" key="10">
    <source>
        <dbReference type="ARBA" id="ARBA00022884"/>
    </source>
</evidence>
<keyword evidence="4 11" id="KW-0507">mRNA processing</keyword>
<feature type="domain" description="RNase III" evidence="13">
    <location>
        <begin position="10"/>
        <end position="138"/>
    </location>
</feature>
<sequence length="246" mass="27346">MNDADTVDNLAALESILQITFNDRTLLQRAITHHSCCPNTAVHDSYDTLEFLGDAIISAHVVEYIYRTHPDASEGEMTAVKSEVVSRRVLARVGQNLGLFPFICVDIANLRTFNERSRDSLCADVLEAIVGAIHIDHGTEAAREFVTRTIFPMIELVSNHSIDTNPKGRLQKVILQRTGHLPRYRVLEQSGRHNDRIFLVGAFDQEQLLGTGKASSIKEAGRLAAREALQLLQKKEKRSSANDTTA</sequence>
<dbReference type="InterPro" id="IPR011907">
    <property type="entry name" value="RNase_III"/>
</dbReference>
<keyword evidence="10 11" id="KW-0694">RNA-binding</keyword>
<dbReference type="SUPFAM" id="SSF54768">
    <property type="entry name" value="dsRNA-binding domain-like"/>
    <property type="match status" value="1"/>
</dbReference>
<keyword evidence="11" id="KW-0963">Cytoplasm</keyword>
<dbReference type="HAMAP" id="MF_00104">
    <property type="entry name" value="RNase_III"/>
    <property type="match status" value="1"/>
</dbReference>
<dbReference type="GO" id="GO:0005737">
    <property type="term" value="C:cytoplasm"/>
    <property type="evidence" value="ECO:0007669"/>
    <property type="project" value="UniProtKB-SubCell"/>
</dbReference>
<dbReference type="Pfam" id="PF14622">
    <property type="entry name" value="Ribonucleas_3_3"/>
    <property type="match status" value="1"/>
</dbReference>
<evidence type="ECO:0000256" key="11">
    <source>
        <dbReference type="HAMAP-Rule" id="MF_00104"/>
    </source>
</evidence>
<evidence type="ECO:0000256" key="2">
    <source>
        <dbReference type="ARBA" id="ARBA00010183"/>
    </source>
</evidence>
<dbReference type="PROSITE" id="PS50142">
    <property type="entry name" value="RNASE_3_2"/>
    <property type="match status" value="1"/>
</dbReference>
<proteinExistence type="inferred from homology"/>
<gene>
    <name evidence="11" type="primary">rnc</name>
    <name evidence="14" type="ORF">KDA_11930</name>
</gene>
<dbReference type="AlphaFoldDB" id="A0A402B2Y7"/>
<protein>
    <recommendedName>
        <fullName evidence="11">Ribonuclease 3</fullName>
        <ecNumber evidence="11">3.1.26.3</ecNumber>
    </recommendedName>
    <alternativeName>
        <fullName evidence="11">Ribonuclease III</fullName>
        <shortName evidence="11">RNase III</shortName>
    </alternativeName>
</protein>
<dbReference type="SMART" id="SM00535">
    <property type="entry name" value="RIBOc"/>
    <property type="match status" value="1"/>
</dbReference>
<dbReference type="RefSeq" id="WP_126626261.1">
    <property type="nucleotide sequence ID" value="NZ_BIFT01000001.1"/>
</dbReference>
<dbReference type="FunFam" id="1.10.1520.10:FF:000001">
    <property type="entry name" value="Ribonuclease 3"/>
    <property type="match status" value="1"/>
</dbReference>
<dbReference type="CDD" id="cd00593">
    <property type="entry name" value="RIBOc"/>
    <property type="match status" value="1"/>
</dbReference>
<dbReference type="Proteomes" id="UP000287171">
    <property type="component" value="Unassembled WGS sequence"/>
</dbReference>
<feature type="binding site" evidence="11">
    <location>
        <position position="124"/>
    </location>
    <ligand>
        <name>Mg(2+)</name>
        <dbReference type="ChEBI" id="CHEBI:18420"/>
    </ligand>
</feature>
<dbReference type="EMBL" id="BIFT01000001">
    <property type="protein sequence ID" value="GCE25709.1"/>
    <property type="molecule type" value="Genomic_DNA"/>
</dbReference>
<dbReference type="InterPro" id="IPR000999">
    <property type="entry name" value="RNase_III_dom"/>
</dbReference>
<dbReference type="GO" id="GO:0006397">
    <property type="term" value="P:mRNA processing"/>
    <property type="evidence" value="ECO:0007669"/>
    <property type="project" value="UniProtKB-UniRule"/>
</dbReference>
<dbReference type="Gene3D" id="3.30.160.20">
    <property type="match status" value="1"/>
</dbReference>
<keyword evidence="9 11" id="KW-0460">Magnesium</keyword>
<dbReference type="PROSITE" id="PS00517">
    <property type="entry name" value="RNASE_3_1"/>
    <property type="match status" value="1"/>
</dbReference>
<keyword evidence="6 11" id="KW-0479">Metal-binding</keyword>
<feature type="binding site" evidence="11">
    <location>
        <position position="127"/>
    </location>
    <ligand>
        <name>Mg(2+)</name>
        <dbReference type="ChEBI" id="CHEBI:18420"/>
    </ligand>
</feature>
<comment type="subunit">
    <text evidence="11">Homodimer.</text>
</comment>
<dbReference type="GO" id="GO:0008033">
    <property type="term" value="P:tRNA processing"/>
    <property type="evidence" value="ECO:0007669"/>
    <property type="project" value="UniProtKB-KW"/>
</dbReference>
<dbReference type="Gene3D" id="1.10.1520.10">
    <property type="entry name" value="Ribonuclease III domain"/>
    <property type="match status" value="1"/>
</dbReference>
<keyword evidence="5 11" id="KW-0540">Nuclease</keyword>
<feature type="domain" description="DRBM" evidence="12">
    <location>
        <begin position="165"/>
        <end position="234"/>
    </location>
</feature>
<dbReference type="GO" id="GO:0004525">
    <property type="term" value="F:ribonuclease III activity"/>
    <property type="evidence" value="ECO:0007669"/>
    <property type="project" value="UniProtKB-UniRule"/>
</dbReference>
<evidence type="ECO:0000313" key="15">
    <source>
        <dbReference type="Proteomes" id="UP000287171"/>
    </source>
</evidence>
<dbReference type="Pfam" id="PF00035">
    <property type="entry name" value="dsrm"/>
    <property type="match status" value="1"/>
</dbReference>
<comment type="subcellular location">
    <subcellularLocation>
        <location evidence="11">Cytoplasm</location>
    </subcellularLocation>
</comment>
<dbReference type="CDD" id="cd10845">
    <property type="entry name" value="DSRM_RNAse_III_family"/>
    <property type="match status" value="1"/>
</dbReference>
<feature type="active site" evidence="11">
    <location>
        <position position="54"/>
    </location>
</feature>
<accession>A0A402B2Y7</accession>
<dbReference type="InterPro" id="IPR014720">
    <property type="entry name" value="dsRBD_dom"/>
</dbReference>
<comment type="function">
    <text evidence="11">Digests double-stranded RNA. Involved in the processing of primary rRNA transcript to yield the immediate precursors to the large and small rRNAs (23S and 16S). Processes some mRNAs, and tRNAs when they are encoded in the rRNA operon. Processes pre-crRNA and tracrRNA of type II CRISPR loci if present in the organism.</text>
</comment>
<evidence type="ECO:0000259" key="12">
    <source>
        <dbReference type="PROSITE" id="PS50137"/>
    </source>
</evidence>
<keyword evidence="11" id="KW-0819">tRNA processing</keyword>
<dbReference type="InterPro" id="IPR036389">
    <property type="entry name" value="RNase_III_sf"/>
</dbReference>
<dbReference type="OrthoDB" id="150202at2"/>
<feature type="active site" evidence="11">
    <location>
        <position position="127"/>
    </location>
</feature>
<evidence type="ECO:0000256" key="4">
    <source>
        <dbReference type="ARBA" id="ARBA00022664"/>
    </source>
</evidence>
<feature type="binding site" evidence="11">
    <location>
        <position position="50"/>
    </location>
    <ligand>
        <name>Mg(2+)</name>
        <dbReference type="ChEBI" id="CHEBI:18420"/>
    </ligand>
</feature>
<dbReference type="GO" id="GO:0046872">
    <property type="term" value="F:metal ion binding"/>
    <property type="evidence" value="ECO:0007669"/>
    <property type="project" value="UniProtKB-KW"/>
</dbReference>
<dbReference type="EC" id="3.1.26.3" evidence="11"/>
<comment type="caution">
    <text evidence="14">The sequence shown here is derived from an EMBL/GenBank/DDBJ whole genome shotgun (WGS) entry which is preliminary data.</text>
</comment>
<dbReference type="PROSITE" id="PS50137">
    <property type="entry name" value="DS_RBD"/>
    <property type="match status" value="1"/>
</dbReference>
<name>A0A402B2Y7_9CHLR</name>
<evidence type="ECO:0000256" key="7">
    <source>
        <dbReference type="ARBA" id="ARBA00022759"/>
    </source>
</evidence>
<dbReference type="SUPFAM" id="SSF69065">
    <property type="entry name" value="RNase III domain-like"/>
    <property type="match status" value="1"/>
</dbReference>
<keyword evidence="15" id="KW-1185">Reference proteome</keyword>
<evidence type="ECO:0000256" key="9">
    <source>
        <dbReference type="ARBA" id="ARBA00022842"/>
    </source>
</evidence>
<dbReference type="SMART" id="SM00358">
    <property type="entry name" value="DSRM"/>
    <property type="match status" value="1"/>
</dbReference>
<comment type="catalytic activity">
    <reaction evidence="1 11">
        <text>Endonucleolytic cleavage to 5'-phosphomonoester.</text>
        <dbReference type="EC" id="3.1.26.3"/>
    </reaction>
</comment>
<dbReference type="NCBIfam" id="TIGR02191">
    <property type="entry name" value="RNaseIII"/>
    <property type="match status" value="1"/>
</dbReference>